<dbReference type="GO" id="GO:0004553">
    <property type="term" value="F:hydrolase activity, hydrolyzing O-glycosyl compounds"/>
    <property type="evidence" value="ECO:0007669"/>
    <property type="project" value="TreeGrafter"/>
</dbReference>
<organism evidence="3 4">
    <name type="scientific">Tectimicrobiota bacterium</name>
    <dbReference type="NCBI Taxonomy" id="2528274"/>
    <lineage>
        <taxon>Bacteria</taxon>
        <taxon>Pseudomonadati</taxon>
        <taxon>Nitrospinota/Tectimicrobiota group</taxon>
        <taxon>Candidatus Tectimicrobiota</taxon>
    </lineage>
</organism>
<dbReference type="InterPro" id="IPR029058">
    <property type="entry name" value="AB_hydrolase_fold"/>
</dbReference>
<evidence type="ECO:0000313" key="4">
    <source>
        <dbReference type="Proteomes" id="UP000752292"/>
    </source>
</evidence>
<dbReference type="InterPro" id="IPR052382">
    <property type="entry name" value="ABHD10_acyl-thioesterase"/>
</dbReference>
<dbReference type="PANTHER" id="PTHR16138:SF7">
    <property type="entry name" value="PALMITOYL-PROTEIN THIOESTERASE ABHD10, MITOCHONDRIAL"/>
    <property type="match status" value="1"/>
</dbReference>
<dbReference type="Proteomes" id="UP000752292">
    <property type="component" value="Unassembled WGS sequence"/>
</dbReference>
<gene>
    <name evidence="3" type="ORF">HY618_01535</name>
</gene>
<dbReference type="Gene3D" id="3.40.50.1820">
    <property type="entry name" value="alpha/beta hydrolase"/>
    <property type="match status" value="1"/>
</dbReference>
<name>A0A932ZTB6_UNCTE</name>
<sequence>MSGASEPVRFLPQAGRRSLAFRRLEGRKPGIVFLGGFHSDMTGTKAAALAAHCRAVERAFVRFDYAGHGASSGRFEEGTIGGWLADALRVLDEAAEGPQVLVGSSMGGWIMLLAALARPERVRGLVGVAAAPDFTEDLIWERLSGADRGRIMEEGSLLRPSAYGAEPCPVTRRLIEEGRAHLLLKGPIGVRCPVRLIHGMADADVPWEVSLRLCGCLSGADVEFTLVKGGDHRLSSPDDIRRLTETAEGLCRRVEEGGWIPPTG</sequence>
<proteinExistence type="predicted"/>
<keyword evidence="1 3" id="KW-0378">Hydrolase</keyword>
<dbReference type="AlphaFoldDB" id="A0A932ZTB6"/>
<dbReference type="Pfam" id="PF12146">
    <property type="entry name" value="Hydrolase_4"/>
    <property type="match status" value="1"/>
</dbReference>
<feature type="domain" description="Serine aminopeptidase S33" evidence="2">
    <location>
        <begin position="31"/>
        <end position="135"/>
    </location>
</feature>
<dbReference type="SUPFAM" id="SSF53474">
    <property type="entry name" value="alpha/beta-Hydrolases"/>
    <property type="match status" value="1"/>
</dbReference>
<evidence type="ECO:0000259" key="2">
    <source>
        <dbReference type="Pfam" id="PF12146"/>
    </source>
</evidence>
<accession>A0A932ZTB6</accession>
<comment type="caution">
    <text evidence="3">The sequence shown here is derived from an EMBL/GenBank/DDBJ whole genome shotgun (WGS) entry which is preliminary data.</text>
</comment>
<evidence type="ECO:0000313" key="3">
    <source>
        <dbReference type="EMBL" id="MBI4251115.1"/>
    </source>
</evidence>
<reference evidence="3" key="1">
    <citation type="submission" date="2020-07" db="EMBL/GenBank/DDBJ databases">
        <title>Huge and variable diversity of episymbiotic CPR bacteria and DPANN archaea in groundwater ecosystems.</title>
        <authorList>
            <person name="He C.Y."/>
            <person name="Keren R."/>
            <person name="Whittaker M."/>
            <person name="Farag I.F."/>
            <person name="Doudna J."/>
            <person name="Cate J.H.D."/>
            <person name="Banfield J.F."/>
        </authorList>
    </citation>
    <scope>NUCLEOTIDE SEQUENCE</scope>
    <source>
        <strain evidence="3">NC_groundwater_1370_Ag_S-0.2um_69_93</strain>
    </source>
</reference>
<protein>
    <submittedName>
        <fullName evidence="3">Alpha/beta hydrolase</fullName>
    </submittedName>
</protein>
<dbReference type="InterPro" id="IPR022742">
    <property type="entry name" value="Hydrolase_4"/>
</dbReference>
<dbReference type="EMBL" id="JACQRX010000068">
    <property type="protein sequence ID" value="MBI4251115.1"/>
    <property type="molecule type" value="Genomic_DNA"/>
</dbReference>
<dbReference type="PANTHER" id="PTHR16138">
    <property type="entry name" value="MYCOPHENOLIC ACID ACYL-GLUCURONIDE ESTERASE, MITOCHONDRIAL"/>
    <property type="match status" value="1"/>
</dbReference>
<evidence type="ECO:0000256" key="1">
    <source>
        <dbReference type="ARBA" id="ARBA00022801"/>
    </source>
</evidence>